<dbReference type="PANTHER" id="PTHR15157:SF13">
    <property type="entry name" value="AUTOPHAGY-RELATED PROTEIN 14"/>
    <property type="match status" value="1"/>
</dbReference>
<dbReference type="GO" id="GO:0000323">
    <property type="term" value="C:lytic vacuole"/>
    <property type="evidence" value="ECO:0007669"/>
    <property type="project" value="TreeGrafter"/>
</dbReference>
<dbReference type="EMBL" id="CP009809">
    <property type="protein sequence ID" value="ATZ50159.1"/>
    <property type="molecule type" value="Genomic_DNA"/>
</dbReference>
<evidence type="ECO:0000256" key="2">
    <source>
        <dbReference type="ARBA" id="ARBA00013807"/>
    </source>
</evidence>
<feature type="compositionally biased region" description="Low complexity" evidence="5">
    <location>
        <begin position="262"/>
        <end position="275"/>
    </location>
</feature>
<evidence type="ECO:0000256" key="3">
    <source>
        <dbReference type="ARBA" id="ARBA00023054"/>
    </source>
</evidence>
<dbReference type="OMA" id="HYLSIRL"/>
<dbReference type="KEGG" id="bfu:BCIN_05g05330"/>
<dbReference type="GO" id="GO:0035493">
    <property type="term" value="P:SNARE complex assembly"/>
    <property type="evidence" value="ECO:0007669"/>
    <property type="project" value="TreeGrafter"/>
</dbReference>
<reference evidence="6 7" key="3">
    <citation type="journal article" date="2017" name="Mol. Plant Pathol.">
        <title>A gapless genome sequence of the fungus Botrytis cinerea.</title>
        <authorList>
            <person name="Van Kan J.A."/>
            <person name="Stassen J.H."/>
            <person name="Mosbach A."/>
            <person name="Van Der Lee T.A."/>
            <person name="Faino L."/>
            <person name="Farmer A.D."/>
            <person name="Papasotiriou D.G."/>
            <person name="Zhou S."/>
            <person name="Seidl M.F."/>
            <person name="Cottam E."/>
            <person name="Edel D."/>
            <person name="Hahn M."/>
            <person name="Schwartz D.C."/>
            <person name="Dietrich R.A."/>
            <person name="Widdison S."/>
            <person name="Scalliet G."/>
        </authorList>
    </citation>
    <scope>NUCLEOTIDE SEQUENCE [LARGE SCALE GENOMIC DNA]</scope>
    <source>
        <strain evidence="6 7">B05.10</strain>
    </source>
</reference>
<dbReference type="AlphaFoldDB" id="A0A384JHU9"/>
<organism evidence="6 7">
    <name type="scientific">Botryotinia fuckeliana (strain B05.10)</name>
    <name type="common">Noble rot fungus</name>
    <name type="synonym">Botrytis cinerea</name>
    <dbReference type="NCBI Taxonomy" id="332648"/>
    <lineage>
        <taxon>Eukaryota</taxon>
        <taxon>Fungi</taxon>
        <taxon>Dikarya</taxon>
        <taxon>Ascomycota</taxon>
        <taxon>Pezizomycotina</taxon>
        <taxon>Leotiomycetes</taxon>
        <taxon>Helotiales</taxon>
        <taxon>Sclerotiniaceae</taxon>
        <taxon>Botrytis</taxon>
    </lineage>
</organism>
<keyword evidence="7" id="KW-1185">Reference proteome</keyword>
<protein>
    <recommendedName>
        <fullName evidence="2">Autophagy-related protein 14</fullName>
    </recommendedName>
</protein>
<dbReference type="GeneID" id="5440342"/>
<evidence type="ECO:0000313" key="6">
    <source>
        <dbReference type="EMBL" id="ATZ50159.1"/>
    </source>
</evidence>
<accession>A0A384JHU9</accession>
<gene>
    <name evidence="6" type="ORF">BCIN_05g05330</name>
</gene>
<dbReference type="VEuPathDB" id="FungiDB:Bcin05g05330"/>
<evidence type="ECO:0000256" key="4">
    <source>
        <dbReference type="SAM" id="Coils"/>
    </source>
</evidence>
<dbReference type="InterPro" id="IPR018791">
    <property type="entry name" value="UV_resistance/autophagy_Atg14"/>
</dbReference>
<feature type="compositionally biased region" description="Basic and acidic residues" evidence="5">
    <location>
        <begin position="528"/>
        <end position="553"/>
    </location>
</feature>
<name>A0A384JHU9_BOTFB</name>
<sequence length="565" mass="62964">MQCDICFRTGGHKLPFLCPTDARNQLYELRVQTAGIHLEKDAIDREISRRCPLPLSKAERSSNETSATITQLDHDALISERERIIDRTNQIIAHADELKANLERAKEERNKKKIANDRRKAELTSASKGIEARRTKQIEAVEGSTQRTKYRWNQTYDFVGESRAYLCYESANLYGLQRFKASNGGEEYRIAGVNIVDLRLMNTASPAQISTSLAHIAHVLMLATYYLAVRLPAEITLPHRDYPRPTIFSLSSSYMHTNVPFPGGTSSSSNSPSTSRHTENAYQPRPRPLWINKPLPILVNEDSVAHSSFLEGAILLAYNVAWLCKSQGVPVGDSDTTSFEDICNIGKNLWKLLIGDKPRLPPKPRSESPSPVPAKPLDSKGYVESEDKNTHKPERSSIGWASHGSAFSFLGSAEGAEFIRGFKLPRPNQMGDILKNKLMSEVANAEWELLSQDAWAIEDDMRSDGVVVGARDEGHATFCGSKERDYTAGMQSFMSMRTVMDAVEMVGEGTGINAAISERLPFGLANGTDKDRRERERYARARAAKDKDQDKKSGTSGWTKLKPRG</sequence>
<keyword evidence="3 4" id="KW-0175">Coiled coil</keyword>
<dbReference type="GO" id="GO:0032991">
    <property type="term" value="C:protein-containing complex"/>
    <property type="evidence" value="ECO:0007669"/>
    <property type="project" value="UniProtKB-ARBA"/>
</dbReference>
<dbReference type="GO" id="GO:0000149">
    <property type="term" value="F:SNARE binding"/>
    <property type="evidence" value="ECO:0007669"/>
    <property type="project" value="TreeGrafter"/>
</dbReference>
<evidence type="ECO:0000256" key="5">
    <source>
        <dbReference type="SAM" id="MobiDB-lite"/>
    </source>
</evidence>
<dbReference type="Pfam" id="PF10186">
    <property type="entry name" value="ATG14"/>
    <property type="match status" value="1"/>
</dbReference>
<dbReference type="GO" id="GO:0005768">
    <property type="term" value="C:endosome"/>
    <property type="evidence" value="ECO:0007669"/>
    <property type="project" value="TreeGrafter"/>
</dbReference>
<feature type="region of interest" description="Disordered" evidence="5">
    <location>
        <begin position="261"/>
        <end position="285"/>
    </location>
</feature>
<feature type="compositionally biased region" description="Basic and acidic residues" evidence="5">
    <location>
        <begin position="377"/>
        <end position="395"/>
    </location>
</feature>
<dbReference type="Proteomes" id="UP000001798">
    <property type="component" value="Chromosome 5"/>
</dbReference>
<dbReference type="RefSeq" id="XP_001559712.1">
    <property type="nucleotide sequence ID" value="XM_001559662.2"/>
</dbReference>
<evidence type="ECO:0000256" key="1">
    <source>
        <dbReference type="ARBA" id="ARBA00009574"/>
    </source>
</evidence>
<reference evidence="6 7" key="1">
    <citation type="journal article" date="2011" name="PLoS Genet.">
        <title>Genomic analysis of the necrotrophic fungal pathogens Sclerotinia sclerotiorum and Botrytis cinerea.</title>
        <authorList>
            <person name="Amselem J."/>
            <person name="Cuomo C.A."/>
            <person name="van Kan J.A."/>
            <person name="Viaud M."/>
            <person name="Benito E.P."/>
            <person name="Couloux A."/>
            <person name="Coutinho P.M."/>
            <person name="de Vries R.P."/>
            <person name="Dyer P.S."/>
            <person name="Fillinger S."/>
            <person name="Fournier E."/>
            <person name="Gout L."/>
            <person name="Hahn M."/>
            <person name="Kohn L."/>
            <person name="Lapalu N."/>
            <person name="Plummer K.M."/>
            <person name="Pradier J.M."/>
            <person name="Quevillon E."/>
            <person name="Sharon A."/>
            <person name="Simon A."/>
            <person name="ten Have A."/>
            <person name="Tudzynski B."/>
            <person name="Tudzynski P."/>
            <person name="Wincker P."/>
            <person name="Andrew M."/>
            <person name="Anthouard V."/>
            <person name="Beever R.E."/>
            <person name="Beffa R."/>
            <person name="Benoit I."/>
            <person name="Bouzid O."/>
            <person name="Brault B."/>
            <person name="Chen Z."/>
            <person name="Choquer M."/>
            <person name="Collemare J."/>
            <person name="Cotton P."/>
            <person name="Danchin E.G."/>
            <person name="Da Silva C."/>
            <person name="Gautier A."/>
            <person name="Giraud C."/>
            <person name="Giraud T."/>
            <person name="Gonzalez C."/>
            <person name="Grossetete S."/>
            <person name="Guldener U."/>
            <person name="Henrissat B."/>
            <person name="Howlett B.J."/>
            <person name="Kodira C."/>
            <person name="Kretschmer M."/>
            <person name="Lappartient A."/>
            <person name="Leroch M."/>
            <person name="Levis C."/>
            <person name="Mauceli E."/>
            <person name="Neuveglise C."/>
            <person name="Oeser B."/>
            <person name="Pearson M."/>
            <person name="Poulain J."/>
            <person name="Poussereau N."/>
            <person name="Quesneville H."/>
            <person name="Rascle C."/>
            <person name="Schumacher J."/>
            <person name="Segurens B."/>
            <person name="Sexton A."/>
            <person name="Silva E."/>
            <person name="Sirven C."/>
            <person name="Soanes D.M."/>
            <person name="Talbot N.J."/>
            <person name="Templeton M."/>
            <person name="Yandava C."/>
            <person name="Yarden O."/>
            <person name="Zeng Q."/>
            <person name="Rollins J.A."/>
            <person name="Lebrun M.H."/>
            <person name="Dickman M."/>
        </authorList>
    </citation>
    <scope>NUCLEOTIDE SEQUENCE [LARGE SCALE GENOMIC DNA]</scope>
    <source>
        <strain evidence="6 7">B05.10</strain>
    </source>
</reference>
<dbReference type="OrthoDB" id="16772at2759"/>
<dbReference type="PANTHER" id="PTHR15157">
    <property type="entry name" value="UV RADIATION RESISTANCE-ASSOCIATED GENE PROTEIN"/>
    <property type="match status" value="1"/>
</dbReference>
<reference evidence="6 7" key="2">
    <citation type="journal article" date="2012" name="Eukaryot. Cell">
        <title>Genome update of Botrytis cinerea strains B05.10 and T4.</title>
        <authorList>
            <person name="Staats M."/>
            <person name="van Kan J.A."/>
        </authorList>
    </citation>
    <scope>NUCLEOTIDE SEQUENCE [LARGE SCALE GENOMIC DNA]</scope>
    <source>
        <strain evidence="6 7">B05.10</strain>
    </source>
</reference>
<comment type="similarity">
    <text evidence="1">Belongs to the ATG14 family.</text>
</comment>
<feature type="coiled-coil region" evidence="4">
    <location>
        <begin position="85"/>
        <end position="124"/>
    </location>
</feature>
<feature type="region of interest" description="Disordered" evidence="5">
    <location>
        <begin position="359"/>
        <end position="397"/>
    </location>
</feature>
<proteinExistence type="inferred from homology"/>
<evidence type="ECO:0000313" key="7">
    <source>
        <dbReference type="Proteomes" id="UP000001798"/>
    </source>
</evidence>
<feature type="region of interest" description="Disordered" evidence="5">
    <location>
        <begin position="523"/>
        <end position="565"/>
    </location>
</feature>